<dbReference type="AlphaFoldDB" id="A0AAD1W961"/>
<sequence>MAGSICAPGQYRGFSDVLHHLDGLFESFQARLKAHLRPTIPKDLTTATSPRTATGRKESSQCHTKDRMVCRRRARPTVKPAAEAGTWDRLLISQDLPDCHKPPLKGVIRLPSGTPVRGLHLATTRHRLISYPNQGLPTFNITSQP</sequence>
<accession>A0AAD1W961</accession>
<dbReference type="EMBL" id="OW240916">
    <property type="protein sequence ID" value="CAH2297161.1"/>
    <property type="molecule type" value="Genomic_DNA"/>
</dbReference>
<organism evidence="2 3">
    <name type="scientific">Pelobates cultripes</name>
    <name type="common">Western spadefoot toad</name>
    <dbReference type="NCBI Taxonomy" id="61616"/>
    <lineage>
        <taxon>Eukaryota</taxon>
        <taxon>Metazoa</taxon>
        <taxon>Chordata</taxon>
        <taxon>Craniata</taxon>
        <taxon>Vertebrata</taxon>
        <taxon>Euteleostomi</taxon>
        <taxon>Amphibia</taxon>
        <taxon>Batrachia</taxon>
        <taxon>Anura</taxon>
        <taxon>Pelobatoidea</taxon>
        <taxon>Pelobatidae</taxon>
        <taxon>Pelobates</taxon>
    </lineage>
</organism>
<evidence type="ECO:0000313" key="3">
    <source>
        <dbReference type="Proteomes" id="UP001295444"/>
    </source>
</evidence>
<name>A0AAD1W961_PELCU</name>
<reference evidence="2" key="1">
    <citation type="submission" date="2022-03" db="EMBL/GenBank/DDBJ databases">
        <authorList>
            <person name="Alioto T."/>
            <person name="Alioto T."/>
            <person name="Gomez Garrido J."/>
        </authorList>
    </citation>
    <scope>NUCLEOTIDE SEQUENCE</scope>
</reference>
<proteinExistence type="predicted"/>
<feature type="compositionally biased region" description="Basic and acidic residues" evidence="1">
    <location>
        <begin position="55"/>
        <end position="65"/>
    </location>
</feature>
<feature type="region of interest" description="Disordered" evidence="1">
    <location>
        <begin position="41"/>
        <end position="65"/>
    </location>
</feature>
<gene>
    <name evidence="2" type="ORF">PECUL_23A011801</name>
</gene>
<evidence type="ECO:0000313" key="2">
    <source>
        <dbReference type="EMBL" id="CAH2297161.1"/>
    </source>
</evidence>
<dbReference type="Proteomes" id="UP001295444">
    <property type="component" value="Chromosome 05"/>
</dbReference>
<protein>
    <submittedName>
        <fullName evidence="2">Uncharacterized protein</fullName>
    </submittedName>
</protein>
<keyword evidence="3" id="KW-1185">Reference proteome</keyword>
<evidence type="ECO:0000256" key="1">
    <source>
        <dbReference type="SAM" id="MobiDB-lite"/>
    </source>
</evidence>